<feature type="compositionally biased region" description="Polar residues" evidence="1">
    <location>
        <begin position="128"/>
        <end position="137"/>
    </location>
</feature>
<feature type="compositionally biased region" description="Low complexity" evidence="1">
    <location>
        <begin position="171"/>
        <end position="187"/>
    </location>
</feature>
<protein>
    <submittedName>
        <fullName evidence="2">Uncharacterized protein</fullName>
    </submittedName>
</protein>
<name>A0A1C5HPH0_9ACTN</name>
<dbReference type="AlphaFoldDB" id="A0A1C5HPH0"/>
<accession>A0A1C5HPH0</accession>
<dbReference type="EMBL" id="FMDN01000005">
    <property type="protein sequence ID" value="SCG47858.1"/>
    <property type="molecule type" value="Genomic_DNA"/>
</dbReference>
<reference evidence="3" key="1">
    <citation type="submission" date="2016-06" db="EMBL/GenBank/DDBJ databases">
        <authorList>
            <person name="Varghese N."/>
        </authorList>
    </citation>
    <scope>NUCLEOTIDE SEQUENCE [LARGE SCALE GENOMIC DNA]</scope>
    <source>
        <strain evidence="3">DSM 43171</strain>
    </source>
</reference>
<feature type="region of interest" description="Disordered" evidence="1">
    <location>
        <begin position="1"/>
        <end position="261"/>
    </location>
</feature>
<dbReference type="Proteomes" id="UP000199408">
    <property type="component" value="Unassembled WGS sequence"/>
</dbReference>
<evidence type="ECO:0000313" key="2">
    <source>
        <dbReference type="EMBL" id="SCG47858.1"/>
    </source>
</evidence>
<feature type="compositionally biased region" description="Gly residues" evidence="1">
    <location>
        <begin position="211"/>
        <end position="220"/>
    </location>
</feature>
<feature type="compositionally biased region" description="Basic and acidic residues" evidence="1">
    <location>
        <begin position="71"/>
        <end position="88"/>
    </location>
</feature>
<feature type="compositionally biased region" description="Basic residues" evidence="1">
    <location>
        <begin position="38"/>
        <end position="48"/>
    </location>
</feature>
<evidence type="ECO:0000256" key="1">
    <source>
        <dbReference type="SAM" id="MobiDB-lite"/>
    </source>
</evidence>
<keyword evidence="3" id="KW-1185">Reference proteome</keyword>
<proteinExistence type="predicted"/>
<organism evidence="2 3">
    <name type="scientific">Micromonospora halophytica</name>
    <dbReference type="NCBI Taxonomy" id="47864"/>
    <lineage>
        <taxon>Bacteria</taxon>
        <taxon>Bacillati</taxon>
        <taxon>Actinomycetota</taxon>
        <taxon>Actinomycetes</taxon>
        <taxon>Micromonosporales</taxon>
        <taxon>Micromonosporaceae</taxon>
        <taxon>Micromonospora</taxon>
    </lineage>
</organism>
<gene>
    <name evidence="2" type="ORF">GA0070560_105176</name>
</gene>
<sequence>MAEQGGGGRVGIGGPQTGHSERDVRHSVVGGFENEPRPRRRVRRRRGPVSRGTSVAPPPGRSAPAVRRPTRVADCDKLWEQRRQADRAGRRRQHIGRGVTPDDLSVGASTLCGGRSTGPPAGRDSRRQSTGSPTSTAPPRVTSTDRRDARPGGRSGRRRPSWSPLLSADCAAVAGRRARGLLQGATLPRGRRRGRWAARRAGSGPQMCRGSGNGQGGVGGRLSRTGSEPSTSVSRETAPPGNARSWQRVSRETTPGLATPV</sequence>
<evidence type="ECO:0000313" key="3">
    <source>
        <dbReference type="Proteomes" id="UP000199408"/>
    </source>
</evidence>
<feature type="compositionally biased region" description="Gly residues" evidence="1">
    <location>
        <begin position="1"/>
        <end position="16"/>
    </location>
</feature>
<feature type="compositionally biased region" description="Basic residues" evidence="1">
    <location>
        <begin position="189"/>
        <end position="198"/>
    </location>
</feature>